<evidence type="ECO:0000313" key="3">
    <source>
        <dbReference type="Proteomes" id="UP000297229"/>
    </source>
</evidence>
<reference evidence="2 3" key="1">
    <citation type="submission" date="2017-12" db="EMBL/GenBank/DDBJ databases">
        <title>Comparative genomics of Botrytis spp.</title>
        <authorList>
            <person name="Valero-Jimenez C.A."/>
            <person name="Tapia P."/>
            <person name="Veloso J."/>
            <person name="Silva-Moreno E."/>
            <person name="Staats M."/>
            <person name="Valdes J.H."/>
            <person name="Van Kan J.A.L."/>
        </authorList>
    </citation>
    <scope>NUCLEOTIDE SEQUENCE [LARGE SCALE GENOMIC DNA]</scope>
    <source>
        <strain evidence="2 3">Be9601</strain>
    </source>
</reference>
<dbReference type="Proteomes" id="UP000297229">
    <property type="component" value="Unassembled WGS sequence"/>
</dbReference>
<keyword evidence="1" id="KW-0812">Transmembrane</keyword>
<evidence type="ECO:0000313" key="2">
    <source>
        <dbReference type="EMBL" id="TGO74317.1"/>
    </source>
</evidence>
<evidence type="ECO:0000256" key="1">
    <source>
        <dbReference type="SAM" id="Phobius"/>
    </source>
</evidence>
<dbReference type="EMBL" id="PQXM01000290">
    <property type="protein sequence ID" value="TGO74317.1"/>
    <property type="molecule type" value="Genomic_DNA"/>
</dbReference>
<gene>
    <name evidence="2" type="ORF">BELL_0292g00110</name>
</gene>
<feature type="transmembrane region" description="Helical" evidence="1">
    <location>
        <begin position="91"/>
        <end position="112"/>
    </location>
</feature>
<keyword evidence="3" id="KW-1185">Reference proteome</keyword>
<keyword evidence="1" id="KW-0472">Membrane</keyword>
<keyword evidence="1" id="KW-1133">Transmembrane helix</keyword>
<feature type="transmembrane region" description="Helical" evidence="1">
    <location>
        <begin position="539"/>
        <end position="563"/>
    </location>
</feature>
<accession>A0A4Z1JZE5</accession>
<comment type="caution">
    <text evidence="2">The sequence shown here is derived from an EMBL/GenBank/DDBJ whole genome shotgun (WGS) entry which is preliminary data.</text>
</comment>
<sequence length="647" mass="71010">MGLSLLQYEILNGGIPLGGLLAGFRINDLGSLLSPDLWAIGTHGTKKFLLPALTLSLLTILAAICGPASAILMLPSLGWWEVSLTQTLESLVGFAITSKPLFFIGANASSLWPMKIRNSNYSPYVCDVSNFNNTLSIPDGCPGGGASVIFDWARATFSLGYANPLRWNITMPIFRNTSYDSPGPTFSRFLEGASYMDWQVAGSNYWFLSQTISIPAAETLVSIALAIGFGNATTRWKLMLSNESDPPAAQAFATCSRNDSRVYQKTTRLIRHISDFSIVTKQGNTSFVLKDGESHALGLPYASVDVKFMFPLEEPARGSWYSNASTALDLWSGSQQSVSTWVSSEGQRASIGAAMITCARGYGDDICESYQSWAPLVFTTCSVFARWQPMEIFINPSTDKFVHLPGSGSPDMNLDKWLRCNLSDFDQQKVEFDADWANSALPPNQTLIPIVMTLLRPETYIETEIIFGVAVTTLIADAMARSGMSKPVILKENFEVPSNSEFGSNWNYLFLIFPQSTPIDIKQWRNGYSYSLTGSTRRLAFGILLVHILFALIHTTLLIWIGWSCNIFKSLCEIVALAINSSPTPILENTCVGIARLDTYKHIVKVREVSEQHLGLVLAGEEGSSKVVVMGKMYGNVGVKKGHLKVE</sequence>
<dbReference type="AlphaFoldDB" id="A0A4Z1JZE5"/>
<organism evidence="2 3">
    <name type="scientific">Botrytis elliptica</name>
    <dbReference type="NCBI Taxonomy" id="278938"/>
    <lineage>
        <taxon>Eukaryota</taxon>
        <taxon>Fungi</taxon>
        <taxon>Dikarya</taxon>
        <taxon>Ascomycota</taxon>
        <taxon>Pezizomycotina</taxon>
        <taxon>Leotiomycetes</taxon>
        <taxon>Helotiales</taxon>
        <taxon>Sclerotiniaceae</taxon>
        <taxon>Botrytis</taxon>
    </lineage>
</organism>
<name>A0A4Z1JZE5_9HELO</name>
<protein>
    <submittedName>
        <fullName evidence="2">Uncharacterized protein</fullName>
    </submittedName>
</protein>
<feature type="transmembrane region" description="Helical" evidence="1">
    <location>
        <begin position="48"/>
        <end position="71"/>
    </location>
</feature>
<proteinExistence type="predicted"/>